<proteinExistence type="inferred from homology"/>
<dbReference type="EMBL" id="MCFA01000003">
    <property type="protein sequence ID" value="ORY19203.1"/>
    <property type="molecule type" value="Genomic_DNA"/>
</dbReference>
<name>A0A1Y2A9J4_9PLEO</name>
<evidence type="ECO:0000256" key="3">
    <source>
        <dbReference type="ARBA" id="ARBA00022989"/>
    </source>
</evidence>
<feature type="transmembrane region" description="Helical" evidence="7">
    <location>
        <begin position="135"/>
        <end position="157"/>
    </location>
</feature>
<keyword evidence="2 7" id="KW-0812">Transmembrane</keyword>
<dbReference type="InterPro" id="IPR049326">
    <property type="entry name" value="Rhodopsin_dom_fungi"/>
</dbReference>
<evidence type="ECO:0000256" key="2">
    <source>
        <dbReference type="ARBA" id="ARBA00022692"/>
    </source>
</evidence>
<keyword evidence="3 7" id="KW-1133">Transmembrane helix</keyword>
<feature type="transmembrane region" description="Helical" evidence="7">
    <location>
        <begin position="100"/>
        <end position="123"/>
    </location>
</feature>
<feature type="compositionally biased region" description="Basic and acidic residues" evidence="6">
    <location>
        <begin position="313"/>
        <end position="347"/>
    </location>
</feature>
<feature type="transmembrane region" description="Helical" evidence="7">
    <location>
        <begin position="185"/>
        <end position="207"/>
    </location>
</feature>
<feature type="transmembrane region" description="Helical" evidence="7">
    <location>
        <begin position="262"/>
        <end position="281"/>
    </location>
</feature>
<dbReference type="PANTHER" id="PTHR33048">
    <property type="entry name" value="PTH11-LIKE INTEGRAL MEMBRANE PROTEIN (AFU_ORTHOLOGUE AFUA_5G11245)"/>
    <property type="match status" value="1"/>
</dbReference>
<evidence type="ECO:0000256" key="1">
    <source>
        <dbReference type="ARBA" id="ARBA00004141"/>
    </source>
</evidence>
<evidence type="ECO:0000256" key="7">
    <source>
        <dbReference type="SAM" id="Phobius"/>
    </source>
</evidence>
<evidence type="ECO:0000256" key="4">
    <source>
        <dbReference type="ARBA" id="ARBA00023136"/>
    </source>
</evidence>
<reference evidence="9 10" key="1">
    <citation type="submission" date="2016-07" db="EMBL/GenBank/DDBJ databases">
        <title>Pervasive Adenine N6-methylation of Active Genes in Fungi.</title>
        <authorList>
            <consortium name="DOE Joint Genome Institute"/>
            <person name="Mondo S.J."/>
            <person name="Dannebaum R.O."/>
            <person name="Kuo R.C."/>
            <person name="Labutti K."/>
            <person name="Haridas S."/>
            <person name="Kuo A."/>
            <person name="Salamov A."/>
            <person name="Ahrendt S.R."/>
            <person name="Lipzen A."/>
            <person name="Sullivan W."/>
            <person name="Andreopoulos W.B."/>
            <person name="Clum A."/>
            <person name="Lindquist E."/>
            <person name="Daum C."/>
            <person name="Ramamoorthy G.K."/>
            <person name="Gryganskyi A."/>
            <person name="Culley D."/>
            <person name="Magnuson J.K."/>
            <person name="James T.Y."/>
            <person name="O'Malley M.A."/>
            <person name="Stajich J.E."/>
            <person name="Spatafora J.W."/>
            <person name="Visel A."/>
            <person name="Grigoriev I.V."/>
        </authorList>
    </citation>
    <scope>NUCLEOTIDE SEQUENCE [LARGE SCALE GENOMIC DNA]</scope>
    <source>
        <strain evidence="9 10">CBS 115471</strain>
    </source>
</reference>
<evidence type="ECO:0000313" key="9">
    <source>
        <dbReference type="EMBL" id="ORY19203.1"/>
    </source>
</evidence>
<dbReference type="GO" id="GO:0016020">
    <property type="term" value="C:membrane"/>
    <property type="evidence" value="ECO:0007669"/>
    <property type="project" value="UniProtKB-SubCell"/>
</dbReference>
<keyword evidence="10" id="KW-1185">Reference proteome</keyword>
<protein>
    <recommendedName>
        <fullName evidence="8">Rhodopsin domain-containing protein</fullName>
    </recommendedName>
</protein>
<accession>A0A1Y2A9J4</accession>
<feature type="region of interest" description="Disordered" evidence="6">
    <location>
        <begin position="304"/>
        <end position="355"/>
    </location>
</feature>
<evidence type="ECO:0000313" key="10">
    <source>
        <dbReference type="Proteomes" id="UP000193144"/>
    </source>
</evidence>
<feature type="transmembrane region" description="Helical" evidence="7">
    <location>
        <begin position="219"/>
        <end position="242"/>
    </location>
</feature>
<keyword evidence="4 7" id="KW-0472">Membrane</keyword>
<comment type="subcellular location">
    <subcellularLocation>
        <location evidence="1">Membrane</location>
        <topology evidence="1">Multi-pass membrane protein</topology>
    </subcellularLocation>
</comment>
<comment type="caution">
    <text evidence="9">The sequence shown here is derived from an EMBL/GenBank/DDBJ whole genome shotgun (WGS) entry which is preliminary data.</text>
</comment>
<sequence>MAQTMFMQIPSPAAILGSIIPLLLLAIIAVILRFYTRRRLRQPLAVDDWLTLPALVLIFGLTFIMFYGIGTKTLAYPIAEDDDYLNGHIVVTARRLEYSFLPIFATTNGLVKLSVISFYRRIFTVDKSWRNARSAFFLVAMVLVGMWATAYTFAFMLPCMPDIQVYFVDPENWATKCVNTLMLGYSYAISDFITDILVILIPIPFIWRLHLSTSRKLAVLAVFSLGLVASAASLIRLIWIVWAQHMGFSDSTDEELMLTEELYWCLVEITLGLLASCLPTLRGLVKTKSVDSVVRSLRSMLSIGSGSTSTLEKSGDSYDIRASDSRGRLTKEGSERDVSITQDRKNDAGSQGGMV</sequence>
<dbReference type="InterPro" id="IPR052337">
    <property type="entry name" value="SAT4-like"/>
</dbReference>
<gene>
    <name evidence="9" type="ORF">BCR34DRAFT_582383</name>
</gene>
<dbReference type="AlphaFoldDB" id="A0A1Y2A9J4"/>
<feature type="transmembrane region" description="Helical" evidence="7">
    <location>
        <begin position="48"/>
        <end position="69"/>
    </location>
</feature>
<evidence type="ECO:0000256" key="5">
    <source>
        <dbReference type="ARBA" id="ARBA00038359"/>
    </source>
</evidence>
<dbReference type="PANTHER" id="PTHR33048:SF157">
    <property type="entry name" value="INTEGRAL MEMBRANE PROTEIN"/>
    <property type="match status" value="1"/>
</dbReference>
<evidence type="ECO:0000256" key="6">
    <source>
        <dbReference type="SAM" id="MobiDB-lite"/>
    </source>
</evidence>
<feature type="transmembrane region" description="Helical" evidence="7">
    <location>
        <begin position="12"/>
        <end position="36"/>
    </location>
</feature>
<dbReference type="STRING" id="1231657.A0A1Y2A9J4"/>
<comment type="similarity">
    <text evidence="5">Belongs to the SAT4 family.</text>
</comment>
<dbReference type="Proteomes" id="UP000193144">
    <property type="component" value="Unassembled WGS sequence"/>
</dbReference>
<dbReference type="Pfam" id="PF20684">
    <property type="entry name" value="Fung_rhodopsin"/>
    <property type="match status" value="1"/>
</dbReference>
<dbReference type="OrthoDB" id="5393606at2759"/>
<feature type="domain" description="Rhodopsin" evidence="8">
    <location>
        <begin position="32"/>
        <end position="286"/>
    </location>
</feature>
<evidence type="ECO:0000259" key="8">
    <source>
        <dbReference type="Pfam" id="PF20684"/>
    </source>
</evidence>
<organism evidence="9 10">
    <name type="scientific">Clohesyomyces aquaticus</name>
    <dbReference type="NCBI Taxonomy" id="1231657"/>
    <lineage>
        <taxon>Eukaryota</taxon>
        <taxon>Fungi</taxon>
        <taxon>Dikarya</taxon>
        <taxon>Ascomycota</taxon>
        <taxon>Pezizomycotina</taxon>
        <taxon>Dothideomycetes</taxon>
        <taxon>Pleosporomycetidae</taxon>
        <taxon>Pleosporales</taxon>
        <taxon>Lindgomycetaceae</taxon>
        <taxon>Clohesyomyces</taxon>
    </lineage>
</organism>